<keyword evidence="2" id="KW-1185">Reference proteome</keyword>
<dbReference type="HOGENOM" id="CLU_154868_0_0_1"/>
<sequence>LHPIVLLPGNGCSQLDAELSDEYDEPSSPARCGARKGKGWFRLWENGTTLGDPDEAPCYADQLRVVYDRRRGDYGNVAGVRTRVVSFGTTRGFGPYGNDGDGDPSDPER</sequence>
<dbReference type="Proteomes" id="UP000006038">
    <property type="component" value="Chromosome 10"/>
</dbReference>
<proteinExistence type="predicted"/>
<accession>J3N165</accession>
<evidence type="ECO:0000313" key="1">
    <source>
        <dbReference type="EnsemblPlants" id="OB10G12630.1"/>
    </source>
</evidence>
<dbReference type="STRING" id="4533.J3N165"/>
<protein>
    <submittedName>
        <fullName evidence="1">Uncharacterized protein</fullName>
    </submittedName>
</protein>
<dbReference type="EnsemblPlants" id="OB10G12630.1">
    <property type="protein sequence ID" value="OB10G12630.1"/>
    <property type="gene ID" value="OB10G12630"/>
</dbReference>
<evidence type="ECO:0000313" key="2">
    <source>
        <dbReference type="Proteomes" id="UP000006038"/>
    </source>
</evidence>
<dbReference type="OMA" id="NIARVWT"/>
<dbReference type="AlphaFoldDB" id="J3N165"/>
<dbReference type="eggNOG" id="KOG2369">
    <property type="taxonomic scope" value="Eukaryota"/>
</dbReference>
<dbReference type="Gramene" id="OB10G12630.1">
    <property type="protein sequence ID" value="OB10G12630.1"/>
    <property type="gene ID" value="OB10G12630"/>
</dbReference>
<organism evidence="1">
    <name type="scientific">Oryza brachyantha</name>
    <name type="common">malo sina</name>
    <dbReference type="NCBI Taxonomy" id="4533"/>
    <lineage>
        <taxon>Eukaryota</taxon>
        <taxon>Viridiplantae</taxon>
        <taxon>Streptophyta</taxon>
        <taxon>Embryophyta</taxon>
        <taxon>Tracheophyta</taxon>
        <taxon>Spermatophyta</taxon>
        <taxon>Magnoliopsida</taxon>
        <taxon>Liliopsida</taxon>
        <taxon>Poales</taxon>
        <taxon>Poaceae</taxon>
        <taxon>BOP clade</taxon>
        <taxon>Oryzoideae</taxon>
        <taxon>Oryzeae</taxon>
        <taxon>Oryzinae</taxon>
        <taxon>Oryza</taxon>
    </lineage>
</organism>
<reference evidence="1" key="2">
    <citation type="submission" date="2013-04" db="UniProtKB">
        <authorList>
            <consortium name="EnsemblPlants"/>
        </authorList>
    </citation>
    <scope>IDENTIFICATION</scope>
</reference>
<name>J3N165_ORYBR</name>
<reference evidence="1" key="1">
    <citation type="journal article" date="2013" name="Nat. Commun.">
        <title>Whole-genome sequencing of Oryza brachyantha reveals mechanisms underlying Oryza genome evolution.</title>
        <authorList>
            <person name="Chen J."/>
            <person name="Huang Q."/>
            <person name="Gao D."/>
            <person name="Wang J."/>
            <person name="Lang Y."/>
            <person name="Liu T."/>
            <person name="Li B."/>
            <person name="Bai Z."/>
            <person name="Luis Goicoechea J."/>
            <person name="Liang C."/>
            <person name="Chen C."/>
            <person name="Zhang W."/>
            <person name="Sun S."/>
            <person name="Liao Y."/>
            <person name="Zhang X."/>
            <person name="Yang L."/>
            <person name="Song C."/>
            <person name="Wang M."/>
            <person name="Shi J."/>
            <person name="Liu G."/>
            <person name="Liu J."/>
            <person name="Zhou H."/>
            <person name="Zhou W."/>
            <person name="Yu Q."/>
            <person name="An N."/>
            <person name="Chen Y."/>
            <person name="Cai Q."/>
            <person name="Wang B."/>
            <person name="Liu B."/>
            <person name="Min J."/>
            <person name="Huang Y."/>
            <person name="Wu H."/>
            <person name="Li Z."/>
            <person name="Zhang Y."/>
            <person name="Yin Y."/>
            <person name="Song W."/>
            <person name="Jiang J."/>
            <person name="Jackson S.A."/>
            <person name="Wing R.A."/>
            <person name="Wang J."/>
            <person name="Chen M."/>
        </authorList>
    </citation>
    <scope>NUCLEOTIDE SEQUENCE [LARGE SCALE GENOMIC DNA]</scope>
    <source>
        <strain evidence="1">cv. IRGC 101232</strain>
    </source>
</reference>